<evidence type="ECO:0000313" key="2">
    <source>
        <dbReference type="Proteomes" id="UP001596978"/>
    </source>
</evidence>
<dbReference type="EMBL" id="JBHTJH010000004">
    <property type="protein sequence ID" value="MFD0861680.1"/>
    <property type="molecule type" value="Genomic_DNA"/>
</dbReference>
<gene>
    <name evidence="1" type="ORF">ACFQ1M_05645</name>
</gene>
<name>A0ABW3CV83_9FLAO</name>
<evidence type="ECO:0000313" key="1">
    <source>
        <dbReference type="EMBL" id="MFD0861680.1"/>
    </source>
</evidence>
<sequence>MSAIQSNLSASQYGYDMVVGVTQASINATMKSFLDKYKGHEFVMCYVYQTDPTTNKGSWVSKPFEDIKQEIGGDPFSIPDGAPSDNALLQKLYQMKFGFAFRASIGLPTEFPLDKIPNVIVLDKGNSLVTYNLVCKNFEVLNLTNNFGDITWSNISQSSQSEPWVFSFNVNLDLRSSDSAFAYLPKSVQDKVKNLSPGSMFSVQQLYLDLNTAGLDSAPSISGLDPTSDAYIFLTRTFINSYFKDLQKNNQSGDNPDGNFLLGYSIKPSKPGPTPSIVPTDLNFLVSPYLDSSGNPTKDYDMYTLNYLIMADDHHMPAAVPFGWNWVEKANEANFNGVMAIKKAAFVDYLNKLFSPQLNSVSFSTSCSIDCVNPVKMRYNIGMQAATGALKYQVVNDGSSKVLTYSYTKSSNASKDFCWGNWGNITFKYTVDSEVHLTGNTIQVITTTTAWMHVNVDGGVAEGNFVKYKSTVDYQLGVDAYGQLKVTLVGGKPNVKDESDDINPGVWGTIVTAGTYKGFIKEIKGYLTVIETFLSNYNNQILAMLNGSHVWVFPGGKTFVFKNVQFSNNQDLVADVTYAEPTAERLNKTMTAASMKKEEAELQLH</sequence>
<organism evidence="1 2">
    <name type="scientific">Sungkyunkwania multivorans</name>
    <dbReference type="NCBI Taxonomy" id="1173618"/>
    <lineage>
        <taxon>Bacteria</taxon>
        <taxon>Pseudomonadati</taxon>
        <taxon>Bacteroidota</taxon>
        <taxon>Flavobacteriia</taxon>
        <taxon>Flavobacteriales</taxon>
        <taxon>Flavobacteriaceae</taxon>
        <taxon>Sungkyunkwania</taxon>
    </lineage>
</organism>
<reference evidence="2" key="1">
    <citation type="journal article" date="2019" name="Int. J. Syst. Evol. Microbiol.">
        <title>The Global Catalogue of Microorganisms (GCM) 10K type strain sequencing project: providing services to taxonomists for standard genome sequencing and annotation.</title>
        <authorList>
            <consortium name="The Broad Institute Genomics Platform"/>
            <consortium name="The Broad Institute Genome Sequencing Center for Infectious Disease"/>
            <person name="Wu L."/>
            <person name="Ma J."/>
        </authorList>
    </citation>
    <scope>NUCLEOTIDE SEQUENCE [LARGE SCALE GENOMIC DNA]</scope>
    <source>
        <strain evidence="2">CCUG 62952</strain>
    </source>
</reference>
<proteinExistence type="predicted"/>
<protein>
    <submittedName>
        <fullName evidence="1">Uncharacterized protein</fullName>
    </submittedName>
</protein>
<dbReference type="Proteomes" id="UP001596978">
    <property type="component" value="Unassembled WGS sequence"/>
</dbReference>
<keyword evidence="2" id="KW-1185">Reference proteome</keyword>
<comment type="caution">
    <text evidence="1">The sequence shown here is derived from an EMBL/GenBank/DDBJ whole genome shotgun (WGS) entry which is preliminary data.</text>
</comment>
<accession>A0ABW3CV83</accession>
<dbReference type="RefSeq" id="WP_386405147.1">
    <property type="nucleotide sequence ID" value="NZ_JBHTJH010000004.1"/>
</dbReference>